<dbReference type="PANTHER" id="PTHR30509:SF9">
    <property type="entry name" value="MULTIDRUG RESISTANCE PROTEIN MDTO"/>
    <property type="match status" value="1"/>
</dbReference>
<evidence type="ECO:0000256" key="6">
    <source>
        <dbReference type="SAM" id="MobiDB-lite"/>
    </source>
</evidence>
<comment type="caution">
    <text evidence="8">The sequence shown here is derived from an EMBL/GenBank/DDBJ whole genome shotgun (WGS) entry which is preliminary data.</text>
</comment>
<dbReference type="OrthoDB" id="438535at2759"/>
<proteinExistence type="predicted"/>
<accession>A0A7J6MVW9</accession>
<reference evidence="8 9" key="1">
    <citation type="submission" date="2020-04" db="EMBL/GenBank/DDBJ databases">
        <title>Perkinsus chesapeaki whole genome sequence.</title>
        <authorList>
            <person name="Bogema D.R."/>
        </authorList>
    </citation>
    <scope>NUCLEOTIDE SEQUENCE [LARGE SCALE GENOMIC DNA]</scope>
    <source>
        <strain evidence="8">ATCC PRA-425</strain>
    </source>
</reference>
<keyword evidence="4 7" id="KW-1133">Transmembrane helix</keyword>
<feature type="transmembrane region" description="Helical" evidence="7">
    <location>
        <begin position="418"/>
        <end position="436"/>
    </location>
</feature>
<feature type="transmembrane region" description="Helical" evidence="7">
    <location>
        <begin position="70"/>
        <end position="90"/>
    </location>
</feature>
<dbReference type="EMBL" id="JAAPAO010000044">
    <property type="protein sequence ID" value="KAF4675654.1"/>
    <property type="molecule type" value="Genomic_DNA"/>
</dbReference>
<comment type="subcellular location">
    <subcellularLocation>
        <location evidence="1">Cell membrane</location>
        <topology evidence="1">Multi-pass membrane protein</topology>
    </subcellularLocation>
</comment>
<dbReference type="GO" id="GO:0015743">
    <property type="term" value="P:malate transport"/>
    <property type="evidence" value="ECO:0007669"/>
    <property type="project" value="InterPro"/>
</dbReference>
<evidence type="ECO:0000256" key="1">
    <source>
        <dbReference type="ARBA" id="ARBA00004651"/>
    </source>
</evidence>
<feature type="transmembrane region" description="Helical" evidence="7">
    <location>
        <begin position="12"/>
        <end position="35"/>
    </location>
</feature>
<feature type="region of interest" description="Disordered" evidence="6">
    <location>
        <begin position="824"/>
        <end position="843"/>
    </location>
</feature>
<dbReference type="GO" id="GO:0005886">
    <property type="term" value="C:plasma membrane"/>
    <property type="evidence" value="ECO:0007669"/>
    <property type="project" value="UniProtKB-SubCell"/>
</dbReference>
<keyword evidence="5 7" id="KW-0472">Membrane</keyword>
<feature type="transmembrane region" description="Helical" evidence="7">
    <location>
        <begin position="442"/>
        <end position="460"/>
    </location>
</feature>
<dbReference type="PANTHER" id="PTHR30509">
    <property type="entry name" value="P-HYDROXYBENZOIC ACID EFFLUX PUMP SUBUNIT-RELATED"/>
    <property type="match status" value="1"/>
</dbReference>
<dbReference type="PROSITE" id="PS51257">
    <property type="entry name" value="PROKAR_LIPOPROTEIN"/>
    <property type="match status" value="1"/>
</dbReference>
<evidence type="ECO:0000313" key="8">
    <source>
        <dbReference type="EMBL" id="KAF4675654.1"/>
    </source>
</evidence>
<evidence type="ECO:0000256" key="7">
    <source>
        <dbReference type="SAM" id="Phobius"/>
    </source>
</evidence>
<feature type="transmembrane region" description="Helical" evidence="7">
    <location>
        <begin position="553"/>
        <end position="571"/>
    </location>
</feature>
<feature type="transmembrane region" description="Helical" evidence="7">
    <location>
        <begin position="155"/>
        <end position="175"/>
    </location>
</feature>
<keyword evidence="3 7" id="KW-0812">Transmembrane</keyword>
<evidence type="ECO:0000256" key="2">
    <source>
        <dbReference type="ARBA" id="ARBA00022475"/>
    </source>
</evidence>
<feature type="transmembrane region" description="Helical" evidence="7">
    <location>
        <begin position="472"/>
        <end position="489"/>
    </location>
</feature>
<dbReference type="AlphaFoldDB" id="A0A7J6MVW9"/>
<name>A0A7J6MVW9_PERCH</name>
<evidence type="ECO:0000256" key="4">
    <source>
        <dbReference type="ARBA" id="ARBA00022989"/>
    </source>
</evidence>
<dbReference type="Proteomes" id="UP000591131">
    <property type="component" value="Unassembled WGS sequence"/>
</dbReference>
<evidence type="ECO:0008006" key="10">
    <source>
        <dbReference type="Google" id="ProtNLM"/>
    </source>
</evidence>
<evidence type="ECO:0000256" key="5">
    <source>
        <dbReference type="ARBA" id="ARBA00023136"/>
    </source>
</evidence>
<gene>
    <name evidence="8" type="ORF">FOL47_007426</name>
</gene>
<protein>
    <recommendedName>
        <fullName evidence="10">Aluminum-activated malate transporter 1</fullName>
    </recommendedName>
</protein>
<dbReference type="Pfam" id="PF11744">
    <property type="entry name" value="ALMT"/>
    <property type="match status" value="1"/>
</dbReference>
<feature type="transmembrane region" description="Helical" evidence="7">
    <location>
        <begin position="102"/>
        <end position="119"/>
    </location>
</feature>
<dbReference type="InterPro" id="IPR020966">
    <property type="entry name" value="ALMT"/>
</dbReference>
<evidence type="ECO:0000313" key="9">
    <source>
        <dbReference type="Proteomes" id="UP000591131"/>
    </source>
</evidence>
<sequence>MTLPKKPSSVSTYALASALFTTACVAFAIIPVYAYDMKNSVIFPRMMVGAVVSQGAIMDIRGGTMFTIKGLITIIMAFGIGEAMFQIVLAVCEALNAPYSRIWATVVTYPFSLFFALGTPTSRCKLGDYIMPNVASAFVYIPTSLYFEEAAQETLVAFVMAIYAFFIPIVFLALLKATGLLITNGPPPMVRFACDAAAFNGLLNDYFVSAGTHKEVLDAAEKHFNDICVELAKSPLPPEVATILFHMSGELFALHESLVEIGDFEPAIVEKMWKPIAGDLMELRSNVDLVLRQTAEGNTDEDGQLSQKLRDCEANLLRSLDDIGMNVASNCDADEAPEASEVVRFHYATGSLVYFAYLVEKYRVATQAMLKAHEGENELYPYLHPFSTAWNAAKAWWKKPLFADLEDKADLRRRLKFPVRYSIALFCVVLPLSAWAKFSENVRMHCFWSVVPIYMCFLPTPGASLLKGTRRAAGTILGAACSLICIVANPLDRAALLLELLIFSFLGRLGRVAVPWIDYAGFVFPLTFTVVGFGSLLIPGSLSFMLYNACWRIVFTLCGVTLALLGSILFFPEFACDKLRRASGRIIKEVADQIDHQLKLVAACEPGDDVSVTEEELTAGVRDLGLKVYESIAHRANLMADARAEIAVFSPFTKLLDVNRRVMMEQHLITELLRNALVLSSSLGSAAPYLSDPAARVAMEPLLKAIEGLQEAMSKSAEAMSQEISSAGKDRVQPVIDNVNVQLQQCTDIMVEVRNKYLADLMAGKGDLRQLKRESGFRIYHTIYALTAFAEKWNTLEGGLLGRQMPVEGADVAYEVEMDNMETKETRARTQSLNLRKNKSAPM</sequence>
<evidence type="ECO:0000256" key="3">
    <source>
        <dbReference type="ARBA" id="ARBA00022692"/>
    </source>
</evidence>
<keyword evidence="2" id="KW-1003">Cell membrane</keyword>
<organism evidence="8 9">
    <name type="scientific">Perkinsus chesapeaki</name>
    <name type="common">Clam parasite</name>
    <name type="synonym">Perkinsus andrewsi</name>
    <dbReference type="NCBI Taxonomy" id="330153"/>
    <lineage>
        <taxon>Eukaryota</taxon>
        <taxon>Sar</taxon>
        <taxon>Alveolata</taxon>
        <taxon>Perkinsozoa</taxon>
        <taxon>Perkinsea</taxon>
        <taxon>Perkinsida</taxon>
        <taxon>Perkinsidae</taxon>
        <taxon>Perkinsus</taxon>
    </lineage>
</organism>
<keyword evidence="9" id="KW-1185">Reference proteome</keyword>
<feature type="transmembrane region" description="Helical" evidence="7">
    <location>
        <begin position="526"/>
        <end position="547"/>
    </location>
</feature>